<dbReference type="RefSeq" id="XP_003150380.1">
    <property type="nucleotide sequence ID" value="XM_003150332.1"/>
</dbReference>
<sequence length="68" mass="8247">MEKDKFYTDPRRFIQKRRESSKITTEAFRDVRHNRVMPCVETTILCDENIFSVFVSNKFHNKEKYAKS</sequence>
<dbReference type="AlphaFoldDB" id="A0A1S0TH10"/>
<dbReference type="GeneID" id="9952322"/>
<gene>
    <name evidence="1" type="ORF">LOAG_14840</name>
</gene>
<dbReference type="CTD" id="9952322"/>
<dbReference type="EMBL" id="JH712978">
    <property type="protein sequence ID" value="EFO13689.1"/>
    <property type="molecule type" value="Genomic_DNA"/>
</dbReference>
<accession>A0A1S0TH10</accession>
<reference evidence="1" key="1">
    <citation type="submission" date="2012-04" db="EMBL/GenBank/DDBJ databases">
        <title>The Genome Sequence of Loa loa.</title>
        <authorList>
            <consortium name="The Broad Institute Genome Sequencing Platform"/>
            <consortium name="Broad Institute Genome Sequencing Center for Infectious Disease"/>
            <person name="Nutman T.B."/>
            <person name="Fink D.L."/>
            <person name="Russ C."/>
            <person name="Young S."/>
            <person name="Zeng Q."/>
            <person name="Gargeya S."/>
            <person name="Alvarado L."/>
            <person name="Berlin A."/>
            <person name="Chapman S.B."/>
            <person name="Chen Z."/>
            <person name="Freedman E."/>
            <person name="Gellesch M."/>
            <person name="Goldberg J."/>
            <person name="Griggs A."/>
            <person name="Gujja S."/>
            <person name="Heilman E.R."/>
            <person name="Heiman D."/>
            <person name="Howarth C."/>
            <person name="Mehta T."/>
            <person name="Neiman D."/>
            <person name="Pearson M."/>
            <person name="Roberts A."/>
            <person name="Saif S."/>
            <person name="Shea T."/>
            <person name="Shenoy N."/>
            <person name="Sisk P."/>
            <person name="Stolte C."/>
            <person name="Sykes S."/>
            <person name="White J."/>
            <person name="Yandava C."/>
            <person name="Haas B."/>
            <person name="Henn M.R."/>
            <person name="Nusbaum C."/>
            <person name="Birren B."/>
        </authorList>
    </citation>
    <scope>NUCLEOTIDE SEQUENCE [LARGE SCALE GENOMIC DNA]</scope>
</reference>
<proteinExistence type="predicted"/>
<protein>
    <submittedName>
        <fullName evidence="1">Uncharacterized protein</fullName>
    </submittedName>
</protein>
<organism evidence="1">
    <name type="scientific">Loa loa</name>
    <name type="common">Eye worm</name>
    <name type="synonym">Filaria loa</name>
    <dbReference type="NCBI Taxonomy" id="7209"/>
    <lineage>
        <taxon>Eukaryota</taxon>
        <taxon>Metazoa</taxon>
        <taxon>Ecdysozoa</taxon>
        <taxon>Nematoda</taxon>
        <taxon>Chromadorea</taxon>
        <taxon>Rhabditida</taxon>
        <taxon>Spirurina</taxon>
        <taxon>Spiruromorpha</taxon>
        <taxon>Filarioidea</taxon>
        <taxon>Onchocercidae</taxon>
        <taxon>Loa</taxon>
    </lineage>
</organism>
<evidence type="ECO:0000313" key="1">
    <source>
        <dbReference type="EMBL" id="EFO13689.1"/>
    </source>
</evidence>
<dbReference type="InParanoid" id="A0A1S0TH10"/>
<dbReference type="KEGG" id="loa:LOAG_14840"/>
<name>A0A1S0TH10_LOALO</name>